<evidence type="ECO:0000313" key="3">
    <source>
        <dbReference type="Proteomes" id="UP001259832"/>
    </source>
</evidence>
<feature type="region of interest" description="Disordered" evidence="1">
    <location>
        <begin position="1"/>
        <end position="28"/>
    </location>
</feature>
<reference evidence="2" key="1">
    <citation type="submission" date="2023-08" db="EMBL/GenBank/DDBJ databases">
        <title>Reference Genome Resource for the Citrus Pathogen Phytophthora citrophthora.</title>
        <authorList>
            <person name="Moller H."/>
            <person name="Coetzee B."/>
            <person name="Rose L.J."/>
            <person name="Van Niekerk J.M."/>
        </authorList>
    </citation>
    <scope>NUCLEOTIDE SEQUENCE</scope>
    <source>
        <strain evidence="2">STE-U-9442</strain>
    </source>
</reference>
<evidence type="ECO:0000256" key="1">
    <source>
        <dbReference type="SAM" id="MobiDB-lite"/>
    </source>
</evidence>
<protein>
    <submittedName>
        <fullName evidence="2">Uncharacterized protein</fullName>
    </submittedName>
</protein>
<feature type="compositionally biased region" description="Basic and acidic residues" evidence="1">
    <location>
        <begin position="19"/>
        <end position="28"/>
    </location>
</feature>
<dbReference type="AlphaFoldDB" id="A0AAD9GMY1"/>
<keyword evidence="3" id="KW-1185">Reference proteome</keyword>
<gene>
    <name evidence="2" type="ORF">P3T76_007849</name>
</gene>
<dbReference type="Proteomes" id="UP001259832">
    <property type="component" value="Unassembled WGS sequence"/>
</dbReference>
<sequence length="146" mass="16773">MNIPGENPLRRARTLQPLSERRDRARPVSMREKLGAKWYKSSLTWSSTKTPEPPMARPKVKLREGDVEAFHNLAYSVVSRTLAHECEFRRQGCMEPDVREWKLMKKHNGLRVYKCKMQSDFQPSLSQDNALARAPTTFCVGSIDGP</sequence>
<organism evidence="2 3">
    <name type="scientific">Phytophthora citrophthora</name>
    <dbReference type="NCBI Taxonomy" id="4793"/>
    <lineage>
        <taxon>Eukaryota</taxon>
        <taxon>Sar</taxon>
        <taxon>Stramenopiles</taxon>
        <taxon>Oomycota</taxon>
        <taxon>Peronosporomycetes</taxon>
        <taxon>Peronosporales</taxon>
        <taxon>Peronosporaceae</taxon>
        <taxon>Phytophthora</taxon>
    </lineage>
</organism>
<accession>A0AAD9GMY1</accession>
<name>A0AAD9GMY1_9STRA</name>
<proteinExistence type="predicted"/>
<evidence type="ECO:0000313" key="2">
    <source>
        <dbReference type="EMBL" id="KAK1941143.1"/>
    </source>
</evidence>
<comment type="caution">
    <text evidence="2">The sequence shown here is derived from an EMBL/GenBank/DDBJ whole genome shotgun (WGS) entry which is preliminary data.</text>
</comment>
<dbReference type="EMBL" id="JASMQC010000013">
    <property type="protein sequence ID" value="KAK1941143.1"/>
    <property type="molecule type" value="Genomic_DNA"/>
</dbReference>